<dbReference type="InterPro" id="IPR050297">
    <property type="entry name" value="LipidA_mod_glycosyltrf_83"/>
</dbReference>
<keyword evidence="7 8" id="KW-0472">Membrane</keyword>
<gene>
    <name evidence="9" type="ORF">G3580_11590</name>
</gene>
<dbReference type="GO" id="GO:0016763">
    <property type="term" value="F:pentosyltransferase activity"/>
    <property type="evidence" value="ECO:0007669"/>
    <property type="project" value="TreeGrafter"/>
</dbReference>
<organism evidence="9 10">
    <name type="scientific">Nitrogeniibacter mangrovi</name>
    <dbReference type="NCBI Taxonomy" id="2016596"/>
    <lineage>
        <taxon>Bacteria</taxon>
        <taxon>Pseudomonadati</taxon>
        <taxon>Pseudomonadota</taxon>
        <taxon>Betaproteobacteria</taxon>
        <taxon>Rhodocyclales</taxon>
        <taxon>Zoogloeaceae</taxon>
        <taxon>Nitrogeniibacter</taxon>
    </lineage>
</organism>
<keyword evidence="6 8" id="KW-1133">Transmembrane helix</keyword>
<feature type="transmembrane region" description="Helical" evidence="8">
    <location>
        <begin position="387"/>
        <end position="407"/>
    </location>
</feature>
<protein>
    <recommendedName>
        <fullName evidence="11">Glycosyltransferase RgtA/B/C/D-like domain-containing protein</fullName>
    </recommendedName>
</protein>
<feature type="transmembrane region" description="Helical" evidence="8">
    <location>
        <begin position="124"/>
        <end position="141"/>
    </location>
</feature>
<dbReference type="GO" id="GO:0009103">
    <property type="term" value="P:lipopolysaccharide biosynthetic process"/>
    <property type="evidence" value="ECO:0007669"/>
    <property type="project" value="UniProtKB-ARBA"/>
</dbReference>
<dbReference type="Proteomes" id="UP000501991">
    <property type="component" value="Chromosome"/>
</dbReference>
<keyword evidence="4" id="KW-0808">Transferase</keyword>
<feature type="transmembrane region" description="Helical" evidence="8">
    <location>
        <begin position="290"/>
        <end position="309"/>
    </location>
</feature>
<feature type="transmembrane region" description="Helical" evidence="8">
    <location>
        <begin position="201"/>
        <end position="225"/>
    </location>
</feature>
<accession>A0A6C1B3I6</accession>
<evidence type="ECO:0000313" key="10">
    <source>
        <dbReference type="Proteomes" id="UP000501991"/>
    </source>
</evidence>
<evidence type="ECO:0000313" key="9">
    <source>
        <dbReference type="EMBL" id="QID18221.1"/>
    </source>
</evidence>
<reference evidence="9 10" key="1">
    <citation type="submission" date="2020-02" db="EMBL/GenBank/DDBJ databases">
        <title>Nitrogenibacter mangrovi gen. nov., sp. nov. isolated from mangrove sediment, a denitrifying betaproteobacterium.</title>
        <authorList>
            <person name="Liao H."/>
            <person name="Tian Y."/>
        </authorList>
    </citation>
    <scope>NUCLEOTIDE SEQUENCE [LARGE SCALE GENOMIC DNA]</scope>
    <source>
        <strain evidence="9 10">M9-3-2</strain>
    </source>
</reference>
<keyword evidence="5 8" id="KW-0812">Transmembrane</keyword>
<comment type="subcellular location">
    <subcellularLocation>
        <location evidence="1">Cell membrane</location>
        <topology evidence="1">Multi-pass membrane protein</topology>
    </subcellularLocation>
</comment>
<dbReference type="KEGG" id="azq:G3580_11590"/>
<proteinExistence type="predicted"/>
<name>A0A6C1B3I6_9RHOO</name>
<feature type="transmembrane region" description="Helical" evidence="8">
    <location>
        <begin position="419"/>
        <end position="438"/>
    </location>
</feature>
<keyword evidence="3" id="KW-0328">Glycosyltransferase</keyword>
<sequence>MSPARPDPFAPPAPRPPRSIVLWTMALVYLLVGVIGHDPWRGDDARYFGPVLEMLHGQHWLIPHLSGDPFLEYPPLYYWVAATTARLSAWILPLHDGARLASAVLVGLTLWLCADAARRMHGDAARASAFLLMLGTLGLVVHAHETQPLLAVMTAQALTFWGVAYARRRPMAGAVATGLGIALAFLAHGINALIITAPALFFLPGIGPLMLGLAVAVAVACAWLVPAAQLAPDLLGAWWKTHLLEYTPSLTKLHEADALISLLSWFTWPLWPIAGWALWRERRHLGTTHWRMLIACSLLTLITTVFLGPLRPANALPLLVPLTLVAAPGLTTLRRGAANSFDWFSGMSFAVFALLLWIGWTSLTVAWPPGLSRHVAKVAPNFVVGDPLWPSVAGVVLCALWIGILANSRRSPYRGAKNWAAGMTMLWCLAVVLLQPWFEHGKSYRPAARSLQRVVTEARLNCIERIGLSPSLRVSLDYFAGLRTRPFTGHGSACDAVLVFGKERPHALDARWHAKWTYARGGGDKREELRLYTR</sequence>
<dbReference type="PANTHER" id="PTHR33908:SF11">
    <property type="entry name" value="MEMBRANE PROTEIN"/>
    <property type="match status" value="1"/>
</dbReference>
<keyword evidence="2" id="KW-1003">Cell membrane</keyword>
<evidence type="ECO:0008006" key="11">
    <source>
        <dbReference type="Google" id="ProtNLM"/>
    </source>
</evidence>
<feature type="transmembrane region" description="Helical" evidence="8">
    <location>
        <begin position="172"/>
        <end position="194"/>
    </location>
</feature>
<dbReference type="AlphaFoldDB" id="A0A6C1B3I6"/>
<evidence type="ECO:0000256" key="5">
    <source>
        <dbReference type="ARBA" id="ARBA00022692"/>
    </source>
</evidence>
<feature type="transmembrane region" description="Helical" evidence="8">
    <location>
        <begin position="315"/>
        <end position="333"/>
    </location>
</feature>
<evidence type="ECO:0000256" key="6">
    <source>
        <dbReference type="ARBA" id="ARBA00022989"/>
    </source>
</evidence>
<evidence type="ECO:0000256" key="7">
    <source>
        <dbReference type="ARBA" id="ARBA00023136"/>
    </source>
</evidence>
<feature type="transmembrane region" description="Helical" evidence="8">
    <location>
        <begin position="258"/>
        <end position="278"/>
    </location>
</feature>
<dbReference type="EMBL" id="CP048836">
    <property type="protein sequence ID" value="QID18221.1"/>
    <property type="molecule type" value="Genomic_DNA"/>
</dbReference>
<evidence type="ECO:0000256" key="1">
    <source>
        <dbReference type="ARBA" id="ARBA00004651"/>
    </source>
</evidence>
<keyword evidence="10" id="KW-1185">Reference proteome</keyword>
<evidence type="ECO:0000256" key="4">
    <source>
        <dbReference type="ARBA" id="ARBA00022679"/>
    </source>
</evidence>
<evidence type="ECO:0000256" key="8">
    <source>
        <dbReference type="SAM" id="Phobius"/>
    </source>
</evidence>
<feature type="transmembrane region" description="Helical" evidence="8">
    <location>
        <begin position="345"/>
        <end position="367"/>
    </location>
</feature>
<feature type="transmembrane region" description="Helical" evidence="8">
    <location>
        <begin position="20"/>
        <end position="37"/>
    </location>
</feature>
<evidence type="ECO:0000256" key="2">
    <source>
        <dbReference type="ARBA" id="ARBA00022475"/>
    </source>
</evidence>
<dbReference type="RefSeq" id="WP_173765674.1">
    <property type="nucleotide sequence ID" value="NZ_CP048836.1"/>
</dbReference>
<evidence type="ECO:0000256" key="3">
    <source>
        <dbReference type="ARBA" id="ARBA00022676"/>
    </source>
</evidence>
<dbReference type="PANTHER" id="PTHR33908">
    <property type="entry name" value="MANNOSYLTRANSFERASE YKCB-RELATED"/>
    <property type="match status" value="1"/>
</dbReference>
<dbReference type="GO" id="GO:0005886">
    <property type="term" value="C:plasma membrane"/>
    <property type="evidence" value="ECO:0007669"/>
    <property type="project" value="UniProtKB-SubCell"/>
</dbReference>